<dbReference type="EMBL" id="JBFAKC010000004">
    <property type="protein sequence ID" value="MEV0707896.1"/>
    <property type="molecule type" value="Genomic_DNA"/>
</dbReference>
<reference evidence="2 3" key="1">
    <citation type="submission" date="2024-06" db="EMBL/GenBank/DDBJ databases">
        <title>The Natural Products Discovery Center: Release of the First 8490 Sequenced Strains for Exploring Actinobacteria Biosynthetic Diversity.</title>
        <authorList>
            <person name="Kalkreuter E."/>
            <person name="Kautsar S.A."/>
            <person name="Yang D."/>
            <person name="Bader C.D."/>
            <person name="Teijaro C.N."/>
            <person name="Fluegel L."/>
            <person name="Davis C.M."/>
            <person name="Simpson J.R."/>
            <person name="Lauterbach L."/>
            <person name="Steele A.D."/>
            <person name="Gui C."/>
            <person name="Meng S."/>
            <person name="Li G."/>
            <person name="Viehrig K."/>
            <person name="Ye F."/>
            <person name="Su P."/>
            <person name="Kiefer A.F."/>
            <person name="Nichols A."/>
            <person name="Cepeda A.J."/>
            <person name="Yan W."/>
            <person name="Fan B."/>
            <person name="Jiang Y."/>
            <person name="Adhikari A."/>
            <person name="Zheng C.-J."/>
            <person name="Schuster L."/>
            <person name="Cowan T.M."/>
            <person name="Smanski M.J."/>
            <person name="Chevrette M.G."/>
            <person name="De Carvalho L.P.S."/>
            <person name="Shen B."/>
        </authorList>
    </citation>
    <scope>NUCLEOTIDE SEQUENCE [LARGE SCALE GENOMIC DNA]</scope>
    <source>
        <strain evidence="2 3">NPDC050403</strain>
    </source>
</reference>
<evidence type="ECO:0000256" key="1">
    <source>
        <dbReference type="SAM" id="MobiDB-lite"/>
    </source>
</evidence>
<sequence length="153" mass="16749">MPDSLGASTVNAAIIAARAAGEIDKALSYIAPESFDQGQPMTREDWRQKWASMWTGAPDLQVTVEATIENGDWVANRYTVRGTHTGDFLGLPPTGRRFETTGMDMIRVHDGQLLEHWMVAEPFDTGAPGGGEESSVEWAGFDSEAAPHTRWAR</sequence>
<dbReference type="InterPro" id="IPR009959">
    <property type="entry name" value="Cyclase_SnoaL-like"/>
</dbReference>
<accession>A0ABV3FRV1</accession>
<dbReference type="SUPFAM" id="SSF54427">
    <property type="entry name" value="NTF2-like"/>
    <property type="match status" value="1"/>
</dbReference>
<gene>
    <name evidence="2" type="ORF">AB0I48_10055</name>
</gene>
<dbReference type="InterPro" id="IPR032710">
    <property type="entry name" value="NTF2-like_dom_sf"/>
</dbReference>
<dbReference type="PANTHER" id="PTHR38436">
    <property type="entry name" value="POLYKETIDE CYCLASE SNOAL-LIKE DOMAIN"/>
    <property type="match status" value="1"/>
</dbReference>
<proteinExistence type="predicted"/>
<protein>
    <submittedName>
        <fullName evidence="2">Ester cyclase</fullName>
    </submittedName>
</protein>
<dbReference type="RefSeq" id="WP_357782013.1">
    <property type="nucleotide sequence ID" value="NZ_JBFAKC010000004.1"/>
</dbReference>
<evidence type="ECO:0000313" key="3">
    <source>
        <dbReference type="Proteomes" id="UP001551695"/>
    </source>
</evidence>
<dbReference type="Gene3D" id="3.10.450.50">
    <property type="match status" value="1"/>
</dbReference>
<comment type="caution">
    <text evidence="2">The sequence shown here is derived from an EMBL/GenBank/DDBJ whole genome shotgun (WGS) entry which is preliminary data.</text>
</comment>
<organism evidence="2 3">
    <name type="scientific">Nocardia aurea</name>
    <dbReference type="NCBI Taxonomy" id="2144174"/>
    <lineage>
        <taxon>Bacteria</taxon>
        <taxon>Bacillati</taxon>
        <taxon>Actinomycetota</taxon>
        <taxon>Actinomycetes</taxon>
        <taxon>Mycobacteriales</taxon>
        <taxon>Nocardiaceae</taxon>
        <taxon>Nocardia</taxon>
    </lineage>
</organism>
<dbReference type="Pfam" id="PF07366">
    <property type="entry name" value="SnoaL"/>
    <property type="match status" value="1"/>
</dbReference>
<dbReference type="Proteomes" id="UP001551695">
    <property type="component" value="Unassembled WGS sequence"/>
</dbReference>
<feature type="region of interest" description="Disordered" evidence="1">
    <location>
        <begin position="124"/>
        <end position="153"/>
    </location>
</feature>
<dbReference type="PANTHER" id="PTHR38436:SF1">
    <property type="entry name" value="ESTER CYCLASE"/>
    <property type="match status" value="1"/>
</dbReference>
<name>A0ABV3FRV1_9NOCA</name>
<keyword evidence="3" id="KW-1185">Reference proteome</keyword>
<evidence type="ECO:0000313" key="2">
    <source>
        <dbReference type="EMBL" id="MEV0707896.1"/>
    </source>
</evidence>